<reference evidence="1" key="1">
    <citation type="submission" date="2020-05" db="EMBL/GenBank/DDBJ databases">
        <authorList>
            <person name="Chiriac C."/>
            <person name="Salcher M."/>
            <person name="Ghai R."/>
            <person name="Kavagutti S V."/>
        </authorList>
    </citation>
    <scope>NUCLEOTIDE SEQUENCE</scope>
</reference>
<accession>A0A6J6U7C1</accession>
<sequence length="70" mass="7499">MKPGNLDIGLIIKVAQEIAPTPTTTRNREPNFELITSLLTRTAKTAPTRISQNRAGAPKNANFVGQSLPG</sequence>
<dbReference type="EMBL" id="CAEZZK010000040">
    <property type="protein sequence ID" value="CAB4754517.1"/>
    <property type="molecule type" value="Genomic_DNA"/>
</dbReference>
<gene>
    <name evidence="1" type="ORF">UFOPK2855_00327</name>
</gene>
<proteinExistence type="predicted"/>
<dbReference type="AlphaFoldDB" id="A0A6J6U7C1"/>
<name>A0A6J6U7C1_9ZZZZ</name>
<protein>
    <submittedName>
        <fullName evidence="1">Unannotated protein</fullName>
    </submittedName>
</protein>
<organism evidence="1">
    <name type="scientific">freshwater metagenome</name>
    <dbReference type="NCBI Taxonomy" id="449393"/>
    <lineage>
        <taxon>unclassified sequences</taxon>
        <taxon>metagenomes</taxon>
        <taxon>ecological metagenomes</taxon>
    </lineage>
</organism>
<evidence type="ECO:0000313" key="1">
    <source>
        <dbReference type="EMBL" id="CAB4754517.1"/>
    </source>
</evidence>